<dbReference type="Proteomes" id="UP000225740">
    <property type="component" value="Unassembled WGS sequence"/>
</dbReference>
<dbReference type="Pfam" id="PF00884">
    <property type="entry name" value="Sulfatase"/>
    <property type="match status" value="1"/>
</dbReference>
<dbReference type="GO" id="GO:0046872">
    <property type="term" value="F:metal ion binding"/>
    <property type="evidence" value="ECO:0007669"/>
    <property type="project" value="UniProtKB-KW"/>
</dbReference>
<evidence type="ECO:0000313" key="8">
    <source>
        <dbReference type="Proteomes" id="UP000225740"/>
    </source>
</evidence>
<organism evidence="7 8">
    <name type="scientific">Rhodopirellula bahusiensis</name>
    <dbReference type="NCBI Taxonomy" id="2014065"/>
    <lineage>
        <taxon>Bacteria</taxon>
        <taxon>Pseudomonadati</taxon>
        <taxon>Planctomycetota</taxon>
        <taxon>Planctomycetia</taxon>
        <taxon>Pirellulales</taxon>
        <taxon>Pirellulaceae</taxon>
        <taxon>Rhodopirellula</taxon>
    </lineage>
</organism>
<keyword evidence="8" id="KW-1185">Reference proteome</keyword>
<dbReference type="SUPFAM" id="SSF53649">
    <property type="entry name" value="Alkaline phosphatase-like"/>
    <property type="match status" value="1"/>
</dbReference>
<accession>A0A2G1WDC3</accession>
<evidence type="ECO:0000313" key="7">
    <source>
        <dbReference type="EMBL" id="PHQ37018.1"/>
    </source>
</evidence>
<dbReference type="InterPro" id="IPR000917">
    <property type="entry name" value="Sulfatase_N"/>
</dbReference>
<evidence type="ECO:0000256" key="5">
    <source>
        <dbReference type="SAM" id="SignalP"/>
    </source>
</evidence>
<dbReference type="Gene3D" id="3.40.720.10">
    <property type="entry name" value="Alkaline Phosphatase, subunit A"/>
    <property type="match status" value="1"/>
</dbReference>
<evidence type="ECO:0000259" key="6">
    <source>
        <dbReference type="Pfam" id="PF00884"/>
    </source>
</evidence>
<keyword evidence="2" id="KW-0479">Metal-binding</keyword>
<keyword evidence="5" id="KW-0732">Signal</keyword>
<keyword evidence="4" id="KW-0106">Calcium</keyword>
<gene>
    <name evidence="7" type="ORF">CEE69_01195</name>
</gene>
<evidence type="ECO:0000256" key="1">
    <source>
        <dbReference type="ARBA" id="ARBA00008779"/>
    </source>
</evidence>
<dbReference type="GO" id="GO:0004065">
    <property type="term" value="F:arylsulfatase activity"/>
    <property type="evidence" value="ECO:0007669"/>
    <property type="project" value="TreeGrafter"/>
</dbReference>
<evidence type="ECO:0000256" key="4">
    <source>
        <dbReference type="ARBA" id="ARBA00022837"/>
    </source>
</evidence>
<comment type="similarity">
    <text evidence="1">Belongs to the sulfatase family.</text>
</comment>
<evidence type="ECO:0000256" key="3">
    <source>
        <dbReference type="ARBA" id="ARBA00022801"/>
    </source>
</evidence>
<protein>
    <recommendedName>
        <fullName evidence="6">Sulfatase N-terminal domain-containing protein</fullName>
    </recommendedName>
</protein>
<dbReference type="PANTHER" id="PTHR42693:SF53">
    <property type="entry name" value="ENDO-4-O-SULFATASE"/>
    <property type="match status" value="1"/>
</dbReference>
<dbReference type="InterPro" id="IPR024607">
    <property type="entry name" value="Sulfatase_CS"/>
</dbReference>
<dbReference type="AlphaFoldDB" id="A0A2G1WDC3"/>
<evidence type="ECO:0000256" key="2">
    <source>
        <dbReference type="ARBA" id="ARBA00022723"/>
    </source>
</evidence>
<feature type="signal peptide" evidence="5">
    <location>
        <begin position="1"/>
        <end position="19"/>
    </location>
</feature>
<dbReference type="CDD" id="cd16027">
    <property type="entry name" value="SGSH"/>
    <property type="match status" value="1"/>
</dbReference>
<feature type="domain" description="Sulfatase N-terminal" evidence="6">
    <location>
        <begin position="23"/>
        <end position="291"/>
    </location>
</feature>
<reference evidence="7 8" key="1">
    <citation type="submission" date="2017-06" db="EMBL/GenBank/DDBJ databases">
        <title>Description of Rhodopirellula bahusiensis sp. nov.</title>
        <authorList>
            <person name="Kizina J."/>
            <person name="Harder J."/>
        </authorList>
    </citation>
    <scope>NUCLEOTIDE SEQUENCE [LARGE SCALE GENOMIC DNA]</scope>
    <source>
        <strain evidence="7 8">SWK21</strain>
    </source>
</reference>
<dbReference type="EMBL" id="NIZW01000001">
    <property type="protein sequence ID" value="PHQ37018.1"/>
    <property type="molecule type" value="Genomic_DNA"/>
</dbReference>
<dbReference type="InterPro" id="IPR050738">
    <property type="entry name" value="Sulfatase"/>
</dbReference>
<name>A0A2G1WDC3_9BACT</name>
<keyword evidence="3" id="KW-0378">Hydrolase</keyword>
<dbReference type="InterPro" id="IPR011989">
    <property type="entry name" value="ARM-like"/>
</dbReference>
<dbReference type="PROSITE" id="PS00523">
    <property type="entry name" value="SULFATASE_1"/>
    <property type="match status" value="1"/>
</dbReference>
<comment type="caution">
    <text evidence="7">The sequence shown here is derived from an EMBL/GenBank/DDBJ whole genome shotgun (WGS) entry which is preliminary data.</text>
</comment>
<feature type="chain" id="PRO_5013679570" description="Sulfatase N-terminal domain-containing protein" evidence="5">
    <location>
        <begin position="20"/>
        <end position="973"/>
    </location>
</feature>
<dbReference type="InterPro" id="IPR017850">
    <property type="entry name" value="Alkaline_phosphatase_core_sf"/>
</dbReference>
<dbReference type="PANTHER" id="PTHR42693">
    <property type="entry name" value="ARYLSULFATASE FAMILY MEMBER"/>
    <property type="match status" value="1"/>
</dbReference>
<dbReference type="Gene3D" id="1.25.10.10">
    <property type="entry name" value="Leucine-rich Repeat Variant"/>
    <property type="match status" value="1"/>
</dbReference>
<proteinExistence type="inferred from homology"/>
<sequence>MRLVLGVIVSLLFADLAVAADRPNILWVVSEDNSPEYLGAYGNTLARTPNIDRLAKKGIVFDHVYTAPICAPSRSTIITGVYASSLGTQHMRSERPLPPDVRFFPAALREAGYYCTNNDKTDYNTSTSWKDVWDESSKTAHWRNRSSDQPFFSVFNIFESHESRIFQHLPLQTEPEFVRVPAYLPDTAVVRDDIARYQDCVNRADAAIGKVLAELEADGLADDTIIFYYSDHGGAVVGSKRFLNDAGTHAAMVAYFPPKYSHLAPSGPGTHNPELIHFADLAPTVFSLVGVAPLPQFQGRAFAGPARAPAPEFTYMFADRMDERYNLVRAVTDGRYRYVRNYHPDRHWGQWSDFLWRMASAQEWDLYHRRHLTTAEQSRFFSPASAEAIYDCEADPDNVHNLANDPSMHEQVARMRGALRGHLLSIRDTGFLPEPMMIAQANGHSPRAATAADEFYPLSTIIDWLDAVQLGTNAPRPIDPVSAPAVMRYWLAAASPTASPTDQLLSLLHDEASSVRIAAAEALLRRGESADALAAIEASLAPEVQPEVQVFALDALARIQPALTDSLGQRLGDFAASPAWGGSDYFLARLSRHLLADHRKPAFILNVESSPSSFDLPYPNSQTIAGLTFDWTTHKRHALGSDNFQLTWAADDNLYGAWGDGGGFGGTNNRGRANLGFARIEGPAADYQGFNVWGGFESEHPATFRGKSWGTIALDDTLFMWTVPDVPPNLPYRNHFEHAELARSLDHGATWTKAEWKFNEVENLSVPTFLNFGRGNTGVPQRMDGYIYSYFIRPEKPDLEQMGPMGRGLRTQVPGDIYLARAAPDKLFESRESQEFFTGVDDGGKPTWGGVADKQPVFSDANGVGWCVSAAYHPGLDRILLTTEHGISHHGQLGIFEAPNPWGPWATVSYFQPTAPFGSERLGSNLPWRNNVFFASFPTKWFDGDTFTLSFTGSGSGSDNDSFNTVRGTFRRR</sequence>